<dbReference type="CDD" id="cd00093">
    <property type="entry name" value="HTH_XRE"/>
    <property type="match status" value="1"/>
</dbReference>
<dbReference type="SUPFAM" id="SSF47413">
    <property type="entry name" value="lambda repressor-like DNA-binding domains"/>
    <property type="match status" value="1"/>
</dbReference>
<evidence type="ECO:0000313" key="3">
    <source>
        <dbReference type="Proteomes" id="UP000230551"/>
    </source>
</evidence>
<comment type="caution">
    <text evidence="2">The sequence shown here is derived from an EMBL/GenBank/DDBJ whole genome shotgun (WGS) entry which is preliminary data.</text>
</comment>
<accession>A0A2G5P8T7</accession>
<proteinExistence type="predicted"/>
<feature type="domain" description="HTH cro/C1-type" evidence="1">
    <location>
        <begin position="34"/>
        <end position="89"/>
    </location>
</feature>
<protein>
    <submittedName>
        <fullName evidence="2">XRE family transcriptional regulator</fullName>
    </submittedName>
</protein>
<dbReference type="STRING" id="85968.GCA_900073015_02745"/>
<evidence type="ECO:0000259" key="1">
    <source>
        <dbReference type="PROSITE" id="PS50943"/>
    </source>
</evidence>
<gene>
    <name evidence="2" type="ORF">CQY22_013220</name>
</gene>
<dbReference type="RefSeq" id="WP_090590181.1">
    <property type="nucleotide sequence ID" value="NZ_CP104302.1"/>
</dbReference>
<dbReference type="AlphaFoldDB" id="A0A2G5P8T7"/>
<dbReference type="Proteomes" id="UP000230551">
    <property type="component" value="Unassembled WGS sequence"/>
</dbReference>
<dbReference type="PROSITE" id="PS50943">
    <property type="entry name" value="HTH_CROC1"/>
    <property type="match status" value="1"/>
</dbReference>
<sequence>MTTLEDLLERRPGNPERQAELRAEMERVVAEYRLQELRKEAGFTQQALAAFIGVRQNRISQIEHGQIGCSRVDTLRKYIEATGGELELTVKRPDGSRVLLST</sequence>
<dbReference type="Pfam" id="PF01381">
    <property type="entry name" value="HTH_3"/>
    <property type="match status" value="1"/>
</dbReference>
<organism evidence="2 3">
    <name type="scientific">Mycolicibacterium brumae</name>
    <dbReference type="NCBI Taxonomy" id="85968"/>
    <lineage>
        <taxon>Bacteria</taxon>
        <taxon>Bacillati</taxon>
        <taxon>Actinomycetota</taxon>
        <taxon>Actinomycetes</taxon>
        <taxon>Mycobacteriales</taxon>
        <taxon>Mycobacteriaceae</taxon>
        <taxon>Mycolicibacterium</taxon>
    </lineage>
</organism>
<dbReference type="GO" id="GO:0003677">
    <property type="term" value="F:DNA binding"/>
    <property type="evidence" value="ECO:0007669"/>
    <property type="project" value="InterPro"/>
</dbReference>
<dbReference type="EMBL" id="PDCN02000017">
    <property type="protein sequence ID" value="PIB74423.1"/>
    <property type="molecule type" value="Genomic_DNA"/>
</dbReference>
<keyword evidence="3" id="KW-1185">Reference proteome</keyword>
<dbReference type="SMART" id="SM00530">
    <property type="entry name" value="HTH_XRE"/>
    <property type="match status" value="1"/>
</dbReference>
<dbReference type="InterPro" id="IPR010982">
    <property type="entry name" value="Lambda_DNA-bd_dom_sf"/>
</dbReference>
<dbReference type="InterPro" id="IPR001387">
    <property type="entry name" value="Cro/C1-type_HTH"/>
</dbReference>
<name>A0A2G5P8T7_9MYCO</name>
<reference evidence="2 3" key="1">
    <citation type="journal article" date="2017" name="Infect. Genet. Evol.">
        <title>The new phylogeny of the genus Mycobacterium: The old and the news.</title>
        <authorList>
            <person name="Tortoli E."/>
            <person name="Fedrizzi T."/>
            <person name="Meehan C.J."/>
            <person name="Trovato A."/>
            <person name="Grottola A."/>
            <person name="Giacobazzi E."/>
            <person name="Serpini G.F."/>
            <person name="Tagliazucchi S."/>
            <person name="Fabio A."/>
            <person name="Bettua C."/>
            <person name="Bertorelli R."/>
            <person name="Frascaro F."/>
            <person name="De Sanctis V."/>
            <person name="Pecorari M."/>
            <person name="Jousson O."/>
            <person name="Segata N."/>
            <person name="Cirillo D.M."/>
        </authorList>
    </citation>
    <scope>NUCLEOTIDE SEQUENCE [LARGE SCALE GENOMIC DNA]</scope>
    <source>
        <strain evidence="2 3">CIP1034565</strain>
    </source>
</reference>
<dbReference type="OrthoDB" id="5738376at2"/>
<evidence type="ECO:0000313" key="2">
    <source>
        <dbReference type="EMBL" id="PIB74423.1"/>
    </source>
</evidence>
<dbReference type="Gene3D" id="1.10.260.40">
    <property type="entry name" value="lambda repressor-like DNA-binding domains"/>
    <property type="match status" value="1"/>
</dbReference>